<dbReference type="InterPro" id="IPR036163">
    <property type="entry name" value="HMA_dom_sf"/>
</dbReference>
<proteinExistence type="inferred from homology"/>
<dbReference type="GO" id="GO:0005507">
    <property type="term" value="F:copper ion binding"/>
    <property type="evidence" value="ECO:0007669"/>
    <property type="project" value="InterPro"/>
</dbReference>
<keyword evidence="6" id="KW-0677">Repeat</keyword>
<keyword evidence="4 16" id="KW-0812">Transmembrane</keyword>
<evidence type="ECO:0000256" key="7">
    <source>
        <dbReference type="ARBA" id="ARBA00022741"/>
    </source>
</evidence>
<accession>A0A6I1EMZ9</accession>
<dbReference type="GO" id="GO:0016887">
    <property type="term" value="F:ATP hydrolysis activity"/>
    <property type="evidence" value="ECO:0007669"/>
    <property type="project" value="InterPro"/>
</dbReference>
<evidence type="ECO:0000256" key="12">
    <source>
        <dbReference type="ARBA" id="ARBA00022989"/>
    </source>
</evidence>
<comment type="caution">
    <text evidence="19">The sequence shown here is derived from an EMBL/GenBank/DDBJ whole genome shotgun (WGS) entry which is preliminary data.</text>
</comment>
<dbReference type="GO" id="GO:0005886">
    <property type="term" value="C:plasma membrane"/>
    <property type="evidence" value="ECO:0007669"/>
    <property type="project" value="UniProtKB-SubCell"/>
</dbReference>
<feature type="transmembrane region" description="Helical" evidence="16">
    <location>
        <begin position="403"/>
        <end position="428"/>
    </location>
</feature>
<evidence type="ECO:0000313" key="20">
    <source>
        <dbReference type="Proteomes" id="UP000430564"/>
    </source>
</evidence>
<keyword evidence="3" id="KW-0813">Transport</keyword>
<dbReference type="GO" id="GO:0005524">
    <property type="term" value="F:ATP binding"/>
    <property type="evidence" value="ECO:0007669"/>
    <property type="project" value="UniProtKB-UniRule"/>
</dbReference>
<evidence type="ECO:0000256" key="3">
    <source>
        <dbReference type="ARBA" id="ARBA00022448"/>
    </source>
</evidence>
<evidence type="ECO:0000256" key="17">
    <source>
        <dbReference type="SAM" id="MobiDB-lite"/>
    </source>
</evidence>
<feature type="domain" description="HMA" evidence="18">
    <location>
        <begin position="11"/>
        <end position="82"/>
    </location>
</feature>
<organism evidence="19 20">
    <name type="scientific">Sutterella seckii</name>
    <dbReference type="NCBI Taxonomy" id="1944635"/>
    <lineage>
        <taxon>Bacteria</taxon>
        <taxon>Pseudomonadati</taxon>
        <taxon>Pseudomonadota</taxon>
        <taxon>Betaproteobacteria</taxon>
        <taxon>Burkholderiales</taxon>
        <taxon>Sutterellaceae</taxon>
        <taxon>Sutterella</taxon>
    </lineage>
</organism>
<dbReference type="InterPro" id="IPR001757">
    <property type="entry name" value="P_typ_ATPase"/>
</dbReference>
<dbReference type="NCBIfam" id="TIGR01494">
    <property type="entry name" value="ATPase_P-type"/>
    <property type="match status" value="1"/>
</dbReference>
<keyword evidence="5 16" id="KW-0479">Metal-binding</keyword>
<dbReference type="SUPFAM" id="SSF56784">
    <property type="entry name" value="HAD-like"/>
    <property type="match status" value="1"/>
</dbReference>
<feature type="transmembrane region" description="Helical" evidence="16">
    <location>
        <begin position="113"/>
        <end position="134"/>
    </location>
</feature>
<evidence type="ECO:0000313" key="19">
    <source>
        <dbReference type="EMBL" id="KAB7654453.1"/>
    </source>
</evidence>
<dbReference type="GO" id="GO:0055070">
    <property type="term" value="P:copper ion homeostasis"/>
    <property type="evidence" value="ECO:0007669"/>
    <property type="project" value="TreeGrafter"/>
</dbReference>
<keyword evidence="8" id="KW-0187">Copper transport</keyword>
<dbReference type="SFLD" id="SFLDG00002">
    <property type="entry name" value="C1.7:_P-type_atpase_like"/>
    <property type="match status" value="1"/>
</dbReference>
<keyword evidence="14" id="KW-0406">Ion transport</keyword>
<dbReference type="EMBL" id="WEHX01000101">
    <property type="protein sequence ID" value="KAB7654453.1"/>
    <property type="molecule type" value="Genomic_DNA"/>
</dbReference>
<dbReference type="Pfam" id="PF00702">
    <property type="entry name" value="Hydrolase"/>
    <property type="match status" value="1"/>
</dbReference>
<feature type="transmembrane region" description="Helical" evidence="16">
    <location>
        <begin position="724"/>
        <end position="743"/>
    </location>
</feature>
<dbReference type="OrthoDB" id="8552908at2"/>
<dbReference type="SFLD" id="SFLDF00027">
    <property type="entry name" value="p-type_atpase"/>
    <property type="match status" value="1"/>
</dbReference>
<dbReference type="FunFam" id="3.30.70.100:FF:000001">
    <property type="entry name" value="ATPase copper transporting beta"/>
    <property type="match status" value="1"/>
</dbReference>
<dbReference type="InterPro" id="IPR023299">
    <property type="entry name" value="ATPase_P-typ_cyto_dom_N"/>
</dbReference>
<evidence type="ECO:0000256" key="9">
    <source>
        <dbReference type="ARBA" id="ARBA00022840"/>
    </source>
</evidence>
<dbReference type="SUPFAM" id="SSF55008">
    <property type="entry name" value="HMA, heavy metal-associated domain"/>
    <property type="match status" value="2"/>
</dbReference>
<keyword evidence="10" id="KW-0460">Magnesium</keyword>
<evidence type="ECO:0000256" key="8">
    <source>
        <dbReference type="ARBA" id="ARBA00022796"/>
    </source>
</evidence>
<dbReference type="PROSITE" id="PS50846">
    <property type="entry name" value="HMA_2"/>
    <property type="match status" value="2"/>
</dbReference>
<dbReference type="InterPro" id="IPR018303">
    <property type="entry name" value="ATPase_P-typ_P_site"/>
</dbReference>
<dbReference type="InterPro" id="IPR023298">
    <property type="entry name" value="ATPase_P-typ_TM_dom_sf"/>
</dbReference>
<evidence type="ECO:0000256" key="15">
    <source>
        <dbReference type="ARBA" id="ARBA00023136"/>
    </source>
</evidence>
<dbReference type="PANTHER" id="PTHR43520:SF8">
    <property type="entry name" value="P-TYPE CU(+) TRANSPORTER"/>
    <property type="match status" value="1"/>
</dbReference>
<comment type="subcellular location">
    <subcellularLocation>
        <location evidence="16">Cell membrane</location>
    </subcellularLocation>
    <subcellularLocation>
        <location evidence="1">Endomembrane system</location>
        <topology evidence="1">Multi-pass membrane protein</topology>
    </subcellularLocation>
</comment>
<feature type="transmembrane region" description="Helical" evidence="16">
    <location>
        <begin position="184"/>
        <end position="202"/>
    </location>
</feature>
<dbReference type="GO" id="GO:0043682">
    <property type="term" value="F:P-type divalent copper transporter activity"/>
    <property type="evidence" value="ECO:0007669"/>
    <property type="project" value="TreeGrafter"/>
</dbReference>
<dbReference type="GO" id="GO:0012505">
    <property type="term" value="C:endomembrane system"/>
    <property type="evidence" value="ECO:0007669"/>
    <property type="project" value="UniProtKB-SubCell"/>
</dbReference>
<dbReference type="Proteomes" id="UP000430564">
    <property type="component" value="Unassembled WGS sequence"/>
</dbReference>
<dbReference type="AlphaFoldDB" id="A0A6I1EMZ9"/>
<dbReference type="InterPro" id="IPR017969">
    <property type="entry name" value="Heavy-metal-associated_CS"/>
</dbReference>
<evidence type="ECO:0000256" key="5">
    <source>
        <dbReference type="ARBA" id="ARBA00022723"/>
    </source>
</evidence>
<dbReference type="InterPro" id="IPR027256">
    <property type="entry name" value="P-typ_ATPase_IB"/>
</dbReference>
<dbReference type="PRINTS" id="PR00943">
    <property type="entry name" value="CUATPASE"/>
</dbReference>
<reference evidence="19 20" key="1">
    <citation type="submission" date="2019-10" db="EMBL/GenBank/DDBJ databases">
        <title>Genome diversity of Sutterella seckii.</title>
        <authorList>
            <person name="Chaplin A.V."/>
            <person name="Sokolova S.R."/>
            <person name="Mosin K.A."/>
            <person name="Ivanova E.L."/>
            <person name="Kochetkova T.O."/>
            <person name="Goltsov A.Y."/>
            <person name="Trofimov D.Y."/>
            <person name="Efimov B.A."/>
        </authorList>
    </citation>
    <scope>NUCLEOTIDE SEQUENCE [LARGE SCALE GENOMIC DNA]</scope>
    <source>
        <strain evidence="19 20">ASD393</strain>
    </source>
</reference>
<dbReference type="SFLD" id="SFLDS00003">
    <property type="entry name" value="Haloacid_Dehalogenase"/>
    <property type="match status" value="1"/>
</dbReference>
<dbReference type="RefSeq" id="WP_152159009.1">
    <property type="nucleotide sequence ID" value="NZ_WEHX01000101.1"/>
</dbReference>
<dbReference type="PROSITE" id="PS00154">
    <property type="entry name" value="ATPASE_E1_E2"/>
    <property type="match status" value="1"/>
</dbReference>
<dbReference type="PROSITE" id="PS01047">
    <property type="entry name" value="HMA_1"/>
    <property type="match status" value="2"/>
</dbReference>
<keyword evidence="13" id="KW-0186">Copper</keyword>
<evidence type="ECO:0000256" key="16">
    <source>
        <dbReference type="RuleBase" id="RU362081"/>
    </source>
</evidence>
<evidence type="ECO:0000256" key="13">
    <source>
        <dbReference type="ARBA" id="ARBA00023008"/>
    </source>
</evidence>
<dbReference type="Gene3D" id="3.40.50.1000">
    <property type="entry name" value="HAD superfamily/HAD-like"/>
    <property type="match status" value="1"/>
</dbReference>
<evidence type="ECO:0000256" key="4">
    <source>
        <dbReference type="ARBA" id="ARBA00022692"/>
    </source>
</evidence>
<dbReference type="NCBIfam" id="TIGR00003">
    <property type="entry name" value="copper ion binding protein"/>
    <property type="match status" value="2"/>
</dbReference>
<name>A0A6I1EMZ9_9BURK</name>
<evidence type="ECO:0000256" key="2">
    <source>
        <dbReference type="ARBA" id="ARBA00006024"/>
    </source>
</evidence>
<protein>
    <submittedName>
        <fullName evidence="19">Heavy metal translocating P-type ATPase</fullName>
    </submittedName>
</protein>
<keyword evidence="11" id="KW-1278">Translocase</keyword>
<dbReference type="PRINTS" id="PR00119">
    <property type="entry name" value="CATATPASE"/>
</dbReference>
<keyword evidence="16" id="KW-1003">Cell membrane</keyword>
<evidence type="ECO:0000256" key="1">
    <source>
        <dbReference type="ARBA" id="ARBA00004127"/>
    </source>
</evidence>
<keyword evidence="7 16" id="KW-0547">Nucleotide-binding</keyword>
<dbReference type="SUPFAM" id="SSF81665">
    <property type="entry name" value="Calcium ATPase, transmembrane domain M"/>
    <property type="match status" value="1"/>
</dbReference>
<feature type="compositionally biased region" description="Basic and acidic residues" evidence="17">
    <location>
        <begin position="82"/>
        <end position="101"/>
    </location>
</feature>
<evidence type="ECO:0000256" key="10">
    <source>
        <dbReference type="ARBA" id="ARBA00022842"/>
    </source>
</evidence>
<keyword evidence="15 16" id="KW-0472">Membrane</keyword>
<dbReference type="Gene3D" id="2.70.150.10">
    <property type="entry name" value="Calcium-transporting ATPase, cytoplasmic transduction domain A"/>
    <property type="match status" value="1"/>
</dbReference>
<dbReference type="Pfam" id="PF00122">
    <property type="entry name" value="E1-E2_ATPase"/>
    <property type="match status" value="1"/>
</dbReference>
<comment type="similarity">
    <text evidence="2 16">Belongs to the cation transport ATPase (P-type) (TC 3.A.3) family. Type IB subfamily.</text>
</comment>
<keyword evidence="9 16" id="KW-0067">ATP-binding</keyword>
<keyword evidence="12 16" id="KW-1133">Transmembrane helix</keyword>
<feature type="region of interest" description="Disordered" evidence="17">
    <location>
        <begin position="78"/>
        <end position="101"/>
    </location>
</feature>
<evidence type="ECO:0000256" key="14">
    <source>
        <dbReference type="ARBA" id="ARBA00023065"/>
    </source>
</evidence>
<dbReference type="NCBIfam" id="TIGR01525">
    <property type="entry name" value="ATPase-IB_hvy"/>
    <property type="match status" value="1"/>
</dbReference>
<gene>
    <name evidence="19" type="ORF">GBM95_10245</name>
</gene>
<dbReference type="SUPFAM" id="SSF81653">
    <property type="entry name" value="Calcium ATPase, transduction domain A"/>
    <property type="match status" value="1"/>
</dbReference>
<dbReference type="Gene3D" id="3.40.1110.10">
    <property type="entry name" value="Calcium-transporting ATPase, cytoplasmic domain N"/>
    <property type="match status" value="1"/>
</dbReference>
<dbReference type="InterPro" id="IPR006121">
    <property type="entry name" value="HMA_dom"/>
</dbReference>
<feature type="transmembrane region" description="Helical" evidence="16">
    <location>
        <begin position="375"/>
        <end position="397"/>
    </location>
</feature>
<sequence length="871" mass="90406">MPDSPRNTPSCRLRFAVTGMSCAACQARVEKVVSKVDGVDSVAVNLLKNSMEVTSHCASPEEKDALTNLIEAAVSEAGYGAERTDGRKASPEKERASRSAEAEAEARAIRTRLTWSIVSLVLLMYVSMGTMMGLPAPDWLGSDASGLMRGILQLLLSLPPLFLNRVFFTRGLKALVMRAPNMDSLIAVGAGAAFLYGAWVLLEAAYYAGLGGTDHALHLAHGLYFESAAMIVTLITVGKWLEARAKGKTTDAIVRLAALAPKTAVVLRDGKESTIPAESVQKGDTVILLTGSTIPVDGTVLEGSGTVDESAMTGESIPVEKKTGDTLMGATLVSSGRFVMRAERVGEDTALAQIIRLVDEATSSKAPVARLADRVAGIFVPVVIGIALLTLIVWLLLGESFGFALTSAISVLVISCPCALGLATPTAIMVGTGQGAKRGILFKSASALELLGRVNAAVLDKTGTVTTGKPEVTGILPTAPGLETPLLITAASLESASEHPLGAAIVRAAKERSLPVQPVDDFRQTAGQGISARIGKRRWFAGNARMTEAFGFTLPGTLEAAAKKAAEDGETPLFIGSEPTADASGALLGLIRVADQVKPDSAAAVKALKQLGVAVTMLTGDNPVTAKAIAARTGIENVIAGVLPASKAEEVEKLKNTGARVLMVGDGVNDAPALAAADVGAAIGAGTDVAIASAGVVLMKSRLSDVVEAIELSRATLRNIRENLFWAFIYNAVGIPIAAGVFASQGLTLSPMLGALAMSLSSFSVVTNALRLRFFRPKLAGSDAALLSEPQSAAPAAKEKKMSQKTIHIEGMHCSHCTSAVEKALRALPGIDAVEVSLEKKSAVVEADLFVTDEMLKATVEGAGFKVTGID</sequence>
<feature type="domain" description="HMA" evidence="18">
    <location>
        <begin position="803"/>
        <end position="868"/>
    </location>
</feature>
<dbReference type="CDD" id="cd02094">
    <property type="entry name" value="P-type_ATPase_Cu-like"/>
    <property type="match status" value="1"/>
</dbReference>
<dbReference type="Gene3D" id="3.30.70.100">
    <property type="match status" value="2"/>
</dbReference>
<dbReference type="Pfam" id="PF00403">
    <property type="entry name" value="HMA"/>
    <property type="match status" value="2"/>
</dbReference>
<dbReference type="FunFam" id="2.70.150.10:FF:000002">
    <property type="entry name" value="Copper-transporting ATPase 1, putative"/>
    <property type="match status" value="1"/>
</dbReference>
<dbReference type="InterPro" id="IPR006122">
    <property type="entry name" value="HMA_Cu_ion-bd"/>
</dbReference>
<feature type="transmembrane region" description="Helical" evidence="16">
    <location>
        <begin position="222"/>
        <end position="241"/>
    </location>
</feature>
<dbReference type="InterPro" id="IPR036412">
    <property type="entry name" value="HAD-like_sf"/>
</dbReference>
<dbReference type="InterPro" id="IPR023214">
    <property type="entry name" value="HAD_sf"/>
</dbReference>
<evidence type="ECO:0000256" key="6">
    <source>
        <dbReference type="ARBA" id="ARBA00022737"/>
    </source>
</evidence>
<feature type="transmembrane region" description="Helical" evidence="16">
    <location>
        <begin position="749"/>
        <end position="770"/>
    </location>
</feature>
<dbReference type="CDD" id="cd00371">
    <property type="entry name" value="HMA"/>
    <property type="match status" value="2"/>
</dbReference>
<dbReference type="PANTHER" id="PTHR43520">
    <property type="entry name" value="ATP7, ISOFORM B"/>
    <property type="match status" value="1"/>
</dbReference>
<evidence type="ECO:0000259" key="18">
    <source>
        <dbReference type="PROSITE" id="PS50846"/>
    </source>
</evidence>
<feature type="transmembrane region" description="Helical" evidence="16">
    <location>
        <begin position="146"/>
        <end position="163"/>
    </location>
</feature>
<dbReference type="InterPro" id="IPR008250">
    <property type="entry name" value="ATPase_P-typ_transduc_dom_A_sf"/>
</dbReference>
<dbReference type="InterPro" id="IPR044492">
    <property type="entry name" value="P_typ_ATPase_HD_dom"/>
</dbReference>
<dbReference type="InterPro" id="IPR059000">
    <property type="entry name" value="ATPase_P-type_domA"/>
</dbReference>
<evidence type="ECO:0000256" key="11">
    <source>
        <dbReference type="ARBA" id="ARBA00022967"/>
    </source>
</evidence>